<evidence type="ECO:0000313" key="3">
    <source>
        <dbReference type="Proteomes" id="UP000034235"/>
    </source>
</evidence>
<keyword evidence="1" id="KW-0812">Transmembrane</keyword>
<evidence type="ECO:0000313" key="2">
    <source>
        <dbReference type="EMBL" id="KKQ67009.1"/>
    </source>
</evidence>
<proteinExistence type="predicted"/>
<gene>
    <name evidence="2" type="ORF">US86_C0002G0126</name>
</gene>
<dbReference type="AlphaFoldDB" id="A0A0G0M013"/>
<name>A0A0G0M013_9BACT</name>
<sequence length="129" mass="14640">MTKKKNNFKNPSQKLLEAYSASDKIIFYFSALSIINILVQLTIFGLKFQTLPSQIPLFYSLPWGDTQLASISQFMILPFITLLFILTNIIASWHLHDLQIILKRILAAYTLVTTTLITITAIGIIFIFG</sequence>
<dbReference type="EMBL" id="LBUP01000002">
    <property type="protein sequence ID" value="KKQ67009.1"/>
    <property type="molecule type" value="Genomic_DNA"/>
</dbReference>
<feature type="transmembrane region" description="Helical" evidence="1">
    <location>
        <begin position="25"/>
        <end position="48"/>
    </location>
</feature>
<organism evidence="2 3">
    <name type="scientific">Candidatus Daviesbacteria bacterium GW2011_GWA2_38_24</name>
    <dbReference type="NCBI Taxonomy" id="1618422"/>
    <lineage>
        <taxon>Bacteria</taxon>
        <taxon>Candidatus Daviesiibacteriota</taxon>
    </lineage>
</organism>
<dbReference type="Proteomes" id="UP000034235">
    <property type="component" value="Unassembled WGS sequence"/>
</dbReference>
<reference evidence="2 3" key="1">
    <citation type="journal article" date="2015" name="Nature">
        <title>rRNA introns, odd ribosomes, and small enigmatic genomes across a large radiation of phyla.</title>
        <authorList>
            <person name="Brown C.T."/>
            <person name="Hug L.A."/>
            <person name="Thomas B.C."/>
            <person name="Sharon I."/>
            <person name="Castelle C.J."/>
            <person name="Singh A."/>
            <person name="Wilkins M.J."/>
            <person name="Williams K.H."/>
            <person name="Banfield J.F."/>
        </authorList>
    </citation>
    <scope>NUCLEOTIDE SEQUENCE [LARGE SCALE GENOMIC DNA]</scope>
</reference>
<evidence type="ECO:0000256" key="1">
    <source>
        <dbReference type="SAM" id="Phobius"/>
    </source>
</evidence>
<accession>A0A0G0M013</accession>
<keyword evidence="1" id="KW-0472">Membrane</keyword>
<protein>
    <submittedName>
        <fullName evidence="2">Uncharacterized protein</fullName>
    </submittedName>
</protein>
<comment type="caution">
    <text evidence="2">The sequence shown here is derived from an EMBL/GenBank/DDBJ whole genome shotgun (WGS) entry which is preliminary data.</text>
</comment>
<keyword evidence="1" id="KW-1133">Transmembrane helix</keyword>
<feature type="transmembrane region" description="Helical" evidence="1">
    <location>
        <begin position="68"/>
        <end position="93"/>
    </location>
</feature>
<feature type="transmembrane region" description="Helical" evidence="1">
    <location>
        <begin position="105"/>
        <end position="128"/>
    </location>
</feature>